<proteinExistence type="inferred from homology"/>
<keyword evidence="8 15" id="KW-0675">Receptor</keyword>
<feature type="domain" description="G-protein coupled receptors family 2 profile 1" evidence="13">
    <location>
        <begin position="109"/>
        <end position="197"/>
    </location>
</feature>
<feature type="domain" description="G-protein coupled receptors family 2 profile 2" evidence="14">
    <location>
        <begin position="678"/>
        <end position="758"/>
    </location>
</feature>
<dbReference type="GO" id="GO:0007166">
    <property type="term" value="P:cell surface receptor signaling pathway"/>
    <property type="evidence" value="ECO:0007669"/>
    <property type="project" value="InterPro"/>
</dbReference>
<dbReference type="PROSITE" id="PS50261">
    <property type="entry name" value="G_PROTEIN_RECEP_F2_4"/>
    <property type="match status" value="1"/>
</dbReference>
<evidence type="ECO:0000313" key="15">
    <source>
        <dbReference type="EMBL" id="KAG0721400.1"/>
    </source>
</evidence>
<dbReference type="GO" id="GO:0005886">
    <property type="term" value="C:plasma membrane"/>
    <property type="evidence" value="ECO:0007669"/>
    <property type="project" value="UniProtKB-SubCell"/>
</dbReference>
<keyword evidence="3" id="KW-1003">Cell membrane</keyword>
<feature type="region of interest" description="Disordered" evidence="11">
    <location>
        <begin position="577"/>
        <end position="600"/>
    </location>
</feature>
<evidence type="ECO:0000256" key="5">
    <source>
        <dbReference type="ARBA" id="ARBA00022989"/>
    </source>
</evidence>
<evidence type="ECO:0000259" key="14">
    <source>
        <dbReference type="PROSITE" id="PS50261"/>
    </source>
</evidence>
<dbReference type="InterPro" id="IPR017981">
    <property type="entry name" value="GPCR_2-like_7TM"/>
</dbReference>
<dbReference type="GO" id="GO:0017046">
    <property type="term" value="F:peptide hormone binding"/>
    <property type="evidence" value="ECO:0007669"/>
    <property type="project" value="TreeGrafter"/>
</dbReference>
<keyword evidence="6" id="KW-0297">G-protein coupled receptor</keyword>
<dbReference type="SMART" id="SM00008">
    <property type="entry name" value="HormR"/>
    <property type="match status" value="1"/>
</dbReference>
<sequence>MKSFVKLLSLGNYGVFNVLACHSEDQGSKFHQVPNLLFPLSKRMRCSGTRMSGDGGEYNEAWSEAEKRQWLRIIFLREATECLKTITNTSSTSETASLDTRVFHHSLSLCEFLLSSRPLLIALCVWCPRLWDQMLCWGFTPPNTTTTQPCPHYVPGIIPELSRLHLHQPIALASRRCGADGVWEGGTEQGWTNYTLCLGASPNITQPVPFTVLEEWLPTIKRMSLVGYSVSLATLVISFTILASLRYARLVPAPARTPNSLTYPIPSLPTIMVGYSRQQGAQWDSCILLPACFLPSPGLPEASSQPWKLRCPRNLLHLHLFASFMLRALVVLLKSSLLLDGVALPSNFKFEDGEAHFNDGSQEAEKGTLLEKGPYRKLAFFIVYYIVGKRDGDFKPGKKITPGTQQKSVPNSRDAAGACVHLEKIPGRSPLWWHAGPVLEVVLKTFSKSVRAPFPGPRSHLQALPVTRGTLDRGSYRIEDEEPRRTPLAPRNPPRIREPLRWPPFFPGGKRGAVRFPSSRSYHPARDGQGHIRRQETSSPTSWVPARIKRGLRQVTLFCPPLVHQTWHEARFGVRSKETIGAPTGPQRVVQPSRVDEHHPFRTRDRPLAARFQGPRPLLGLPLSATAVMCATYMGVQTDDLRVAILHLGQLLMAVDGGPLSTQPHLHGLFTDSSAITLYILLGWGLPLGCVAVWATLRATLDDTHCWTVNNVQWIFWVSIRAPVAISNLINFSFFLNVVRVLLLKLRSSISTESMKYR</sequence>
<dbReference type="PANTHER" id="PTHR45620">
    <property type="entry name" value="PDF RECEPTOR-LIKE PROTEIN-RELATED"/>
    <property type="match status" value="1"/>
</dbReference>
<feature type="compositionally biased region" description="Basic and acidic residues" evidence="11">
    <location>
        <begin position="472"/>
        <end position="485"/>
    </location>
</feature>
<dbReference type="Pfam" id="PF00002">
    <property type="entry name" value="7tm_2"/>
    <property type="match status" value="2"/>
</dbReference>
<organism evidence="15 16">
    <name type="scientific">Chionoecetes opilio</name>
    <name type="common">Atlantic snow crab</name>
    <name type="synonym">Cancer opilio</name>
    <dbReference type="NCBI Taxonomy" id="41210"/>
    <lineage>
        <taxon>Eukaryota</taxon>
        <taxon>Metazoa</taxon>
        <taxon>Ecdysozoa</taxon>
        <taxon>Arthropoda</taxon>
        <taxon>Crustacea</taxon>
        <taxon>Multicrustacea</taxon>
        <taxon>Malacostraca</taxon>
        <taxon>Eumalacostraca</taxon>
        <taxon>Eucarida</taxon>
        <taxon>Decapoda</taxon>
        <taxon>Pleocyemata</taxon>
        <taxon>Brachyura</taxon>
        <taxon>Eubrachyura</taxon>
        <taxon>Majoidea</taxon>
        <taxon>Majidae</taxon>
        <taxon>Chionoecetes</taxon>
    </lineage>
</organism>
<evidence type="ECO:0000256" key="12">
    <source>
        <dbReference type="SAM" id="Phobius"/>
    </source>
</evidence>
<dbReference type="GO" id="GO:0007188">
    <property type="term" value="P:adenylate cyclase-modulating G protein-coupled receptor signaling pathway"/>
    <property type="evidence" value="ECO:0007669"/>
    <property type="project" value="TreeGrafter"/>
</dbReference>
<evidence type="ECO:0000256" key="8">
    <source>
        <dbReference type="ARBA" id="ARBA00023170"/>
    </source>
</evidence>
<evidence type="ECO:0000256" key="10">
    <source>
        <dbReference type="ARBA" id="ARBA00023224"/>
    </source>
</evidence>
<dbReference type="Gene3D" id="4.10.1240.10">
    <property type="entry name" value="GPCR, family 2, extracellular hormone receptor domain"/>
    <property type="match status" value="1"/>
</dbReference>
<dbReference type="PROSITE" id="PS00649">
    <property type="entry name" value="G_PROTEIN_RECEP_F2_1"/>
    <property type="match status" value="1"/>
</dbReference>
<feature type="compositionally biased region" description="Basic and acidic residues" evidence="11">
    <location>
        <begin position="524"/>
        <end position="536"/>
    </location>
</feature>
<protein>
    <submittedName>
        <fullName evidence="15">Secretin receptor</fullName>
    </submittedName>
</protein>
<comment type="subcellular location">
    <subcellularLocation>
        <location evidence="1">Cell membrane</location>
        <topology evidence="1">Multi-pass membrane protein</topology>
    </subcellularLocation>
</comment>
<keyword evidence="4 12" id="KW-0812">Transmembrane</keyword>
<evidence type="ECO:0000313" key="16">
    <source>
        <dbReference type="Proteomes" id="UP000770661"/>
    </source>
</evidence>
<keyword evidence="16" id="KW-1185">Reference proteome</keyword>
<dbReference type="AlphaFoldDB" id="A0A8J4YHM6"/>
<evidence type="ECO:0000256" key="2">
    <source>
        <dbReference type="ARBA" id="ARBA00005314"/>
    </source>
</evidence>
<dbReference type="EMBL" id="JACEEZ010011238">
    <property type="protein sequence ID" value="KAG0721400.1"/>
    <property type="molecule type" value="Genomic_DNA"/>
</dbReference>
<evidence type="ECO:0000256" key="9">
    <source>
        <dbReference type="ARBA" id="ARBA00023180"/>
    </source>
</evidence>
<dbReference type="Pfam" id="PF02793">
    <property type="entry name" value="HRM"/>
    <property type="match status" value="1"/>
</dbReference>
<gene>
    <name evidence="15" type="primary">Sctr</name>
    <name evidence="15" type="ORF">GWK47_006380</name>
</gene>
<evidence type="ECO:0000256" key="4">
    <source>
        <dbReference type="ARBA" id="ARBA00022692"/>
    </source>
</evidence>
<dbReference type="PROSITE" id="PS50227">
    <property type="entry name" value="G_PROTEIN_RECEP_F2_3"/>
    <property type="match status" value="1"/>
</dbReference>
<dbReference type="InterPro" id="IPR001879">
    <property type="entry name" value="GPCR_2_extracellular_dom"/>
</dbReference>
<comment type="similarity">
    <text evidence="2">Belongs to the G-protein coupled receptor 2 family.</text>
</comment>
<evidence type="ECO:0000259" key="13">
    <source>
        <dbReference type="PROSITE" id="PS50227"/>
    </source>
</evidence>
<reference evidence="15" key="1">
    <citation type="submission" date="2020-07" db="EMBL/GenBank/DDBJ databases">
        <title>The High-quality genome of the commercially important snow crab, Chionoecetes opilio.</title>
        <authorList>
            <person name="Jeong J.-H."/>
            <person name="Ryu S."/>
        </authorList>
    </citation>
    <scope>NUCLEOTIDE SEQUENCE</scope>
    <source>
        <strain evidence="15">MADBK_172401_WGS</strain>
        <tissue evidence="15">Digestive gland</tissue>
    </source>
</reference>
<evidence type="ECO:0000256" key="3">
    <source>
        <dbReference type="ARBA" id="ARBA00022475"/>
    </source>
</evidence>
<comment type="caution">
    <text evidence="15">The sequence shown here is derived from an EMBL/GenBank/DDBJ whole genome shotgun (WGS) entry which is preliminary data.</text>
</comment>
<dbReference type="OrthoDB" id="16753at2759"/>
<accession>A0A8J4YHM6</accession>
<evidence type="ECO:0000256" key="6">
    <source>
        <dbReference type="ARBA" id="ARBA00023040"/>
    </source>
</evidence>
<evidence type="ECO:0000256" key="1">
    <source>
        <dbReference type="ARBA" id="ARBA00004651"/>
    </source>
</evidence>
<dbReference type="InterPro" id="IPR036445">
    <property type="entry name" value="GPCR_2_extracell_dom_sf"/>
</dbReference>
<evidence type="ECO:0000256" key="11">
    <source>
        <dbReference type="SAM" id="MobiDB-lite"/>
    </source>
</evidence>
<dbReference type="InterPro" id="IPR050332">
    <property type="entry name" value="GPCR_2"/>
</dbReference>
<dbReference type="Proteomes" id="UP000770661">
    <property type="component" value="Unassembled WGS sequence"/>
</dbReference>
<keyword evidence="9" id="KW-0325">Glycoprotein</keyword>
<dbReference type="PANTHER" id="PTHR45620:SF1">
    <property type="entry name" value="G-PROTEIN COUPLED RECEPTORS FAMILY 2 PROFILE 2 DOMAIN-CONTAINING PROTEIN"/>
    <property type="match status" value="1"/>
</dbReference>
<dbReference type="Gene3D" id="1.20.1070.10">
    <property type="entry name" value="Rhodopsin 7-helix transmembrane proteins"/>
    <property type="match status" value="2"/>
</dbReference>
<dbReference type="SUPFAM" id="SSF111418">
    <property type="entry name" value="Hormone receptor domain"/>
    <property type="match status" value="1"/>
</dbReference>
<name>A0A8J4YHM6_CHIOP</name>
<dbReference type="InterPro" id="IPR017983">
    <property type="entry name" value="GPCR_2_secretin-like_CS"/>
</dbReference>
<feature type="region of interest" description="Disordered" evidence="11">
    <location>
        <begin position="472"/>
        <end position="542"/>
    </location>
</feature>
<keyword evidence="7 12" id="KW-0472">Membrane</keyword>
<feature type="transmembrane region" description="Helical" evidence="12">
    <location>
        <begin position="676"/>
        <end position="695"/>
    </location>
</feature>
<keyword evidence="5 12" id="KW-1133">Transmembrane helix</keyword>
<dbReference type="GO" id="GO:0008528">
    <property type="term" value="F:G protein-coupled peptide receptor activity"/>
    <property type="evidence" value="ECO:0007669"/>
    <property type="project" value="TreeGrafter"/>
</dbReference>
<dbReference type="InterPro" id="IPR000832">
    <property type="entry name" value="GPCR_2_secretin-like"/>
</dbReference>
<evidence type="ECO:0000256" key="7">
    <source>
        <dbReference type="ARBA" id="ARBA00023136"/>
    </source>
</evidence>
<feature type="transmembrane region" description="Helical" evidence="12">
    <location>
        <begin position="715"/>
        <end position="739"/>
    </location>
</feature>
<keyword evidence="10" id="KW-0807">Transducer</keyword>